<protein>
    <recommendedName>
        <fullName evidence="4">Macro domain-containing protein</fullName>
    </recommendedName>
</protein>
<evidence type="ECO:0000313" key="3">
    <source>
        <dbReference type="Proteomes" id="UP001432027"/>
    </source>
</evidence>
<name>A0AAV5SHP3_9BILA</name>
<evidence type="ECO:0000313" key="2">
    <source>
        <dbReference type="EMBL" id="GMS82400.1"/>
    </source>
</evidence>
<organism evidence="2 3">
    <name type="scientific">Pristionchus entomophagus</name>
    <dbReference type="NCBI Taxonomy" id="358040"/>
    <lineage>
        <taxon>Eukaryota</taxon>
        <taxon>Metazoa</taxon>
        <taxon>Ecdysozoa</taxon>
        <taxon>Nematoda</taxon>
        <taxon>Chromadorea</taxon>
        <taxon>Rhabditida</taxon>
        <taxon>Rhabditina</taxon>
        <taxon>Diplogasteromorpha</taxon>
        <taxon>Diplogasteroidea</taxon>
        <taxon>Neodiplogasteridae</taxon>
        <taxon>Pristionchus</taxon>
    </lineage>
</organism>
<gene>
    <name evidence="2" type="ORF">PENTCL1PPCAC_4575</name>
</gene>
<feature type="chain" id="PRO_5043663612" description="Macro domain-containing protein" evidence="1">
    <location>
        <begin position="24"/>
        <end position="140"/>
    </location>
</feature>
<keyword evidence="1" id="KW-0732">Signal</keyword>
<comment type="caution">
    <text evidence="2">The sequence shown here is derived from an EMBL/GenBank/DDBJ whole genome shotgun (WGS) entry which is preliminary data.</text>
</comment>
<dbReference type="AlphaFoldDB" id="A0AAV5SHP3"/>
<accession>A0AAV5SHP3</accession>
<keyword evidence="3" id="KW-1185">Reference proteome</keyword>
<evidence type="ECO:0000256" key="1">
    <source>
        <dbReference type="SAM" id="SignalP"/>
    </source>
</evidence>
<evidence type="ECO:0008006" key="4">
    <source>
        <dbReference type="Google" id="ProtNLM"/>
    </source>
</evidence>
<feature type="signal peptide" evidence="1">
    <location>
        <begin position="1"/>
        <end position="23"/>
    </location>
</feature>
<proteinExistence type="predicted"/>
<sequence>LTKSKYIFLFTMQFMLFAVPGEADDVWVKAGKKLMSEREKIQLPLQECSIQMTPSFAIAHVVTPKVSSLVSLTADEIEKIKNCYDALLSKARDSKIPKMVFKVAVCDHDNISALRAADLVDIAFQSVFEAIRNGEMEVME</sequence>
<reference evidence="2" key="1">
    <citation type="submission" date="2023-10" db="EMBL/GenBank/DDBJ databases">
        <title>Genome assembly of Pristionchus species.</title>
        <authorList>
            <person name="Yoshida K."/>
            <person name="Sommer R.J."/>
        </authorList>
    </citation>
    <scope>NUCLEOTIDE SEQUENCE</scope>
    <source>
        <strain evidence="2">RS0144</strain>
    </source>
</reference>
<feature type="non-terminal residue" evidence="2">
    <location>
        <position position="1"/>
    </location>
</feature>
<dbReference type="Proteomes" id="UP001432027">
    <property type="component" value="Unassembled WGS sequence"/>
</dbReference>
<dbReference type="EMBL" id="BTSX01000002">
    <property type="protein sequence ID" value="GMS82400.1"/>
    <property type="molecule type" value="Genomic_DNA"/>
</dbReference>
<feature type="non-terminal residue" evidence="2">
    <location>
        <position position="140"/>
    </location>
</feature>